<keyword evidence="8" id="KW-0472">Membrane</keyword>
<evidence type="ECO:0000259" key="9">
    <source>
        <dbReference type="PROSITE" id="PS50847"/>
    </source>
</evidence>
<sequence length="1510" mass="165440">MSKFKKTVFLFLVFILMLNIVVPSSLTRAEGESEDPAVTTQQSVTDDVYGKDKMSLLSATGTEITDKFSITKVELYDKKPLVDADGDIIPGGNKLDDAGYRANANKEVAIILDWELAYDHSYDLGSFYTFSLPKEFKVPTKLSGTLTGGVGNYVVDTDKTVTLTFNEKIENGQGFDGQFFVWISFDQSEFAEGLEQKIDFNSVGQGEIKVNFENNATDGLVKTGEANKNKFNSDEIKWTVDFNQGEKTIINAVLTDSPDAGLTVKGDIEIRQLIIQVDGTLKEGPLSRTETTFPISFGDIDKAYRVTYTTSVNAPIAEPFKDRPINNKVTLTGDSGYKEEKTGTVKISFNEPLNKKAIGSQIVGSKQRVTWKIEYNFNQQTIAKSDAWIEDTLDASNKTKHKLVDRKVNVYEMLIDSSGKATRATNIPINESEYALTGLGTDFDGGFKLEFDHGVTKAYEIEYTTEAQDRIYEDQDVSNHVKISSMTKPASQPLKEVIFAKSVKNEDFSGKKIEWQLVLNKDKVEMTDIVISDEYKDRYMNLDPTSIKVDGVKLEDSKFELVGSADYSEGFVIKLKAGEKINDEVTITYVTTFDPKAGKPKDNLYKNVATLNWNDFNGPHVLKKEAFVQPEDKTNNNGTKIGVYSAKDKEITWTIIVNYNLFDIEDAIIKDSLEGNQAYVNGSLEVNKLKLDLDNNNVTLGDLIEADDYELKVNNDSKSFELKLGKIGPTAYQIKYRTSLEGNFPIEDTYSNHATMQDGIKPFLFEQKATVTPKHGGELLYKTGTQDGQSDTASWTVTINPSQSFVAAGSVVTDTLGAGHLLLADSLMLYEADLPSNNSGDIQRSNTLVDESEYELVVEGNKFTLTFKKDLKTAYILEYKSFITAESGDRIENEVQFAGKSVSVQGDGGQDGIKVSLAGAGGGASTGLGQLKISKVDDEDRPLQGVIFELYNAAGTILLETLTTDVKGEATTVRSYKYNDKTNGFPYKLKEKSAPSGYVIDPAYGTGKGKDILFKDPAVPLKITNKIIRQGFEFTKVDAVDSNKKLAGATFVLTRDGQPNLPIGVLISDENGRIAQGDLAPGDYNLVEITAPEFYVVDPTPIQIKIVANQTTIVQRDISNVWGTDGKLIVTKVNAKDQSVIEGIEFELHDSSNTVVDKGTTDVNGVIEFKNLRYGNYSLVETKADGFVIEQAITLVPIKQSTTLKTIENKENDRSVKLTKWNSNKSQRVQGAVFELREQSIIFDQNGNYLFDVVAGIDESQLTTDQNGELFLGNLAPNKYQLIEIKAPAGYLLDPTPVAFVITDKQTESILVEKTNNRIPTTGGGGGGGGGGITPTPSPTPTPTPGPTPIPTPDPTEPVDPNPGTPVSPEPEKPAKPKEKVTTPKQTPVKGKIGVPKDKTPKVSEKPKHGKVTVDPEGKWVYTPDKDYVGEDSFKIKVTDKDGNEEVYAVEVDVLPKDGTTGDTASSTGTGKTLPKTGESSQLPLQLAGLSLVILGTALLILRKKRLLHK</sequence>
<gene>
    <name evidence="10" type="ORF">EJP82_10455</name>
</gene>
<keyword evidence="8" id="KW-0812">Transmembrane</keyword>
<dbReference type="Pfam" id="PF00746">
    <property type="entry name" value="Gram_pos_anchor"/>
    <property type="match status" value="1"/>
</dbReference>
<dbReference type="InterPro" id="IPR013783">
    <property type="entry name" value="Ig-like_fold"/>
</dbReference>
<dbReference type="PANTHER" id="PTHR36108:SF13">
    <property type="entry name" value="COLOSSIN-B-RELATED"/>
    <property type="match status" value="1"/>
</dbReference>
<feature type="compositionally biased region" description="Basic and acidic residues" evidence="7">
    <location>
        <begin position="1395"/>
        <end position="1417"/>
    </location>
</feature>
<comment type="subcellular location">
    <subcellularLocation>
        <location evidence="1">Secreted</location>
        <location evidence="1">Cell wall</location>
        <topology evidence="1">Peptidoglycan-anchor</topology>
    </subcellularLocation>
</comment>
<dbReference type="PANTHER" id="PTHR36108">
    <property type="entry name" value="COLOSSIN-B-RELATED"/>
    <property type="match status" value="1"/>
</dbReference>
<evidence type="ECO:0000313" key="10">
    <source>
        <dbReference type="EMBL" id="RUT46661.1"/>
    </source>
</evidence>
<dbReference type="Pfam" id="PF17961">
    <property type="entry name" value="Big_8"/>
    <property type="match status" value="1"/>
</dbReference>
<proteinExistence type="inferred from homology"/>
<feature type="compositionally biased region" description="Basic and acidic residues" evidence="7">
    <location>
        <begin position="1370"/>
        <end position="1382"/>
    </location>
</feature>
<dbReference type="GO" id="GO:0005518">
    <property type="term" value="F:collagen binding"/>
    <property type="evidence" value="ECO:0007669"/>
    <property type="project" value="InterPro"/>
</dbReference>
<dbReference type="PROSITE" id="PS50847">
    <property type="entry name" value="GRAM_POS_ANCHORING"/>
    <property type="match status" value="1"/>
</dbReference>
<dbReference type="NCBIfam" id="TIGR01167">
    <property type="entry name" value="LPXTG_anchor"/>
    <property type="match status" value="1"/>
</dbReference>
<dbReference type="Gene3D" id="2.60.40.740">
    <property type="match status" value="5"/>
</dbReference>
<dbReference type="Pfam" id="PF17963">
    <property type="entry name" value="Big_9"/>
    <property type="match status" value="1"/>
</dbReference>
<comment type="caution">
    <text evidence="10">The sequence shown here is derived from an EMBL/GenBank/DDBJ whole genome shotgun (WGS) entry which is preliminary data.</text>
</comment>
<dbReference type="Gene3D" id="2.60.40.3440">
    <property type="match status" value="1"/>
</dbReference>
<keyword evidence="8" id="KW-1133">Transmembrane helix</keyword>
<dbReference type="SUPFAM" id="SSF49401">
    <property type="entry name" value="Bacterial adhesins"/>
    <property type="match status" value="6"/>
</dbReference>
<dbReference type="RefSeq" id="WP_127191998.1">
    <property type="nucleotide sequence ID" value="NZ_RZNY01000007.1"/>
</dbReference>
<reference evidence="10 11" key="1">
    <citation type="submission" date="2018-12" db="EMBL/GenBank/DDBJ databases">
        <authorList>
            <person name="Sun L."/>
            <person name="Chen Z."/>
        </authorList>
    </citation>
    <scope>NUCLEOTIDE SEQUENCE [LARGE SCALE GENOMIC DNA]</scope>
    <source>
        <strain evidence="10 11">DSM 15890</strain>
    </source>
</reference>
<keyword evidence="6" id="KW-0572">Peptidoglycan-anchor</keyword>
<dbReference type="InterPro" id="IPR041171">
    <property type="entry name" value="SDR_Ig"/>
</dbReference>
<dbReference type="GO" id="GO:0007155">
    <property type="term" value="P:cell adhesion"/>
    <property type="evidence" value="ECO:0007669"/>
    <property type="project" value="InterPro"/>
</dbReference>
<name>A0A433Y9V3_9BACL</name>
<feature type="compositionally biased region" description="Low complexity" evidence="7">
    <location>
        <begin position="1457"/>
        <end position="1473"/>
    </location>
</feature>
<dbReference type="Proteomes" id="UP000279446">
    <property type="component" value="Unassembled WGS sequence"/>
</dbReference>
<evidence type="ECO:0000256" key="8">
    <source>
        <dbReference type="SAM" id="Phobius"/>
    </source>
</evidence>
<feature type="region of interest" description="Disordered" evidence="7">
    <location>
        <begin position="1312"/>
        <end position="1417"/>
    </location>
</feature>
<dbReference type="InterPro" id="IPR008966">
    <property type="entry name" value="Adhesion_dom_sf"/>
</dbReference>
<dbReference type="Gene3D" id="2.60.40.10">
    <property type="entry name" value="Immunoglobulins"/>
    <property type="match status" value="4"/>
</dbReference>
<dbReference type="OrthoDB" id="2056845at2"/>
<accession>A0A433Y9V3</accession>
<evidence type="ECO:0000256" key="4">
    <source>
        <dbReference type="ARBA" id="ARBA00022525"/>
    </source>
</evidence>
<dbReference type="InterPro" id="IPR041033">
    <property type="entry name" value="SpaA_PFL_dom_1"/>
</dbReference>
<evidence type="ECO:0000256" key="5">
    <source>
        <dbReference type="ARBA" id="ARBA00022729"/>
    </source>
</evidence>
<protein>
    <submittedName>
        <fullName evidence="10">LPXTG cell wall anchor domain-containing protein</fullName>
    </submittedName>
</protein>
<evidence type="ECO:0000256" key="3">
    <source>
        <dbReference type="ARBA" id="ARBA00022512"/>
    </source>
</evidence>
<dbReference type="SUPFAM" id="SSF49478">
    <property type="entry name" value="Cna protein B-type domain"/>
    <property type="match status" value="2"/>
</dbReference>
<dbReference type="Gene3D" id="2.60.40.1280">
    <property type="match status" value="1"/>
</dbReference>
<dbReference type="EMBL" id="RZNY01000007">
    <property type="protein sequence ID" value="RUT46661.1"/>
    <property type="molecule type" value="Genomic_DNA"/>
</dbReference>
<keyword evidence="5" id="KW-0732">Signal</keyword>
<dbReference type="Pfam" id="PF17802">
    <property type="entry name" value="SpaA"/>
    <property type="match status" value="4"/>
</dbReference>
<feature type="transmembrane region" description="Helical" evidence="8">
    <location>
        <begin position="1483"/>
        <end position="1502"/>
    </location>
</feature>
<feature type="compositionally biased region" description="Pro residues" evidence="7">
    <location>
        <begin position="1336"/>
        <end position="1369"/>
    </location>
</feature>
<organism evidence="10 11">
    <name type="scientific">Paenibacillus anaericanus</name>
    <dbReference type="NCBI Taxonomy" id="170367"/>
    <lineage>
        <taxon>Bacteria</taxon>
        <taxon>Bacillati</taxon>
        <taxon>Bacillota</taxon>
        <taxon>Bacilli</taxon>
        <taxon>Bacillales</taxon>
        <taxon>Paenibacillaceae</taxon>
        <taxon>Paenibacillus</taxon>
    </lineage>
</organism>
<evidence type="ECO:0000313" key="11">
    <source>
        <dbReference type="Proteomes" id="UP000279446"/>
    </source>
</evidence>
<evidence type="ECO:0000256" key="6">
    <source>
        <dbReference type="ARBA" id="ARBA00023088"/>
    </source>
</evidence>
<dbReference type="InterPro" id="IPR011252">
    <property type="entry name" value="Fibrogen-bd_dom1"/>
</dbReference>
<dbReference type="InterPro" id="IPR019931">
    <property type="entry name" value="LPXTG_anchor"/>
</dbReference>
<dbReference type="Pfam" id="PF05737">
    <property type="entry name" value="Collagen_bind"/>
    <property type="match status" value="4"/>
</dbReference>
<feature type="compositionally biased region" description="Gly residues" evidence="7">
    <location>
        <begin position="1322"/>
        <end position="1333"/>
    </location>
</feature>
<keyword evidence="11" id="KW-1185">Reference proteome</keyword>
<comment type="similarity">
    <text evidence="2">Belongs to the serine-aspartate repeat-containing protein (SDr) family.</text>
</comment>
<evidence type="ECO:0000256" key="2">
    <source>
        <dbReference type="ARBA" id="ARBA00007257"/>
    </source>
</evidence>
<evidence type="ECO:0000256" key="7">
    <source>
        <dbReference type="SAM" id="MobiDB-lite"/>
    </source>
</evidence>
<keyword evidence="4" id="KW-0964">Secreted</keyword>
<evidence type="ECO:0000256" key="1">
    <source>
        <dbReference type="ARBA" id="ARBA00004168"/>
    </source>
</evidence>
<feature type="region of interest" description="Disordered" evidence="7">
    <location>
        <begin position="1456"/>
        <end position="1479"/>
    </location>
</feature>
<dbReference type="InterPro" id="IPR008456">
    <property type="entry name" value="Collagen-bd_dom"/>
</dbReference>
<feature type="domain" description="Gram-positive cocci surface proteins LPxTG" evidence="9">
    <location>
        <begin position="1474"/>
        <end position="1510"/>
    </location>
</feature>
<keyword evidence="3" id="KW-0134">Cell wall</keyword>